<feature type="region of interest" description="Disordered" evidence="4">
    <location>
        <begin position="551"/>
        <end position="582"/>
    </location>
</feature>
<comment type="caution">
    <text evidence="6">The sequence shown here is derived from an EMBL/GenBank/DDBJ whole genome shotgun (WGS) entry which is preliminary data.</text>
</comment>
<protein>
    <submittedName>
        <fullName evidence="6">Recombinase family protein</fullName>
    </submittedName>
</protein>
<feature type="region of interest" description="Disordered" evidence="4">
    <location>
        <begin position="252"/>
        <end position="271"/>
    </location>
</feature>
<dbReference type="Pfam" id="PF00239">
    <property type="entry name" value="Resolvase"/>
    <property type="match status" value="1"/>
</dbReference>
<dbReference type="InterPro" id="IPR036162">
    <property type="entry name" value="Resolvase-like_N_sf"/>
</dbReference>
<feature type="coiled-coil region" evidence="3">
    <location>
        <begin position="448"/>
        <end position="475"/>
    </location>
</feature>
<proteinExistence type="predicted"/>
<gene>
    <name evidence="6" type="ORF">GCM10023329_44200</name>
</gene>
<dbReference type="SMART" id="SM00857">
    <property type="entry name" value="Resolvase"/>
    <property type="match status" value="1"/>
</dbReference>
<keyword evidence="2" id="KW-0233">DNA recombination</keyword>
<dbReference type="Gene3D" id="3.90.1750.20">
    <property type="entry name" value="Putative Large Serine Recombinase, Chain B, Domain 2"/>
    <property type="match status" value="1"/>
</dbReference>
<dbReference type="EMBL" id="BAABJV010000013">
    <property type="protein sequence ID" value="GAA4788199.1"/>
    <property type="molecule type" value="Genomic_DNA"/>
</dbReference>
<evidence type="ECO:0000313" key="7">
    <source>
        <dbReference type="Proteomes" id="UP001501147"/>
    </source>
</evidence>
<sequence>MAVSAQVSKGEQSSRSRTGMETTTRLRGVRAVRLSVLTDETTSPERQRDACDGAAAALGIDFDGREAVDLDVSASKTTPWDRPELGVWLHRPDEYDVIVWWRFDRAVRSQGDMHELAKWASEHRKMLVFAEGVGGARQTFDFRNPMDPVTRMMLNQFAFAAEMEAWSIKERVMGAQAAMRKMPLRWKGGRPTYGYAIADMPKEHGGVGKTLVPDPDAVKVIERIIRELLDGKTINKLCQELRAERIPTPRDHWSLKAGRKTGGKTGGAKGETTVRDRFNWVPSVIRKVLTSPALLGWKMHGGKPVRDSEGAPVMVTADPILKRPEFDRIARLFEDRKLGPHDRHDQKSKLLRVIHCAGCGSRMYHMSNKRGNVQRASYKCTAHLTGLVCPAPVAIRADWVEEYVEREFLSAVGGLHLEKEVITPGYDPAPELSETLAEFEEHQRQKGRQKSKAARQAWQERADALDNRLAVLEGTPKVEEKRERVSTGRTIAHEWEASDDQGRRHLLLEAGACLLVRKGTRGGWRTLDESRVTFELRDAFYREAARELRAHHEEAENENRPRVPEQGGTQLRIQEGAMQTAA</sequence>
<keyword evidence="7" id="KW-1185">Reference proteome</keyword>
<dbReference type="InterPro" id="IPR011109">
    <property type="entry name" value="DNA_bind_recombinase_dom"/>
</dbReference>
<dbReference type="InterPro" id="IPR038109">
    <property type="entry name" value="DNA_bind_recomb_sf"/>
</dbReference>
<dbReference type="SUPFAM" id="SSF53041">
    <property type="entry name" value="Resolvase-like"/>
    <property type="match status" value="1"/>
</dbReference>
<evidence type="ECO:0000256" key="1">
    <source>
        <dbReference type="ARBA" id="ARBA00023125"/>
    </source>
</evidence>
<dbReference type="PANTHER" id="PTHR30461">
    <property type="entry name" value="DNA-INVERTASE FROM LAMBDOID PROPHAGE"/>
    <property type="match status" value="1"/>
</dbReference>
<evidence type="ECO:0000256" key="3">
    <source>
        <dbReference type="SAM" id="Coils"/>
    </source>
</evidence>
<evidence type="ECO:0000256" key="4">
    <source>
        <dbReference type="SAM" id="MobiDB-lite"/>
    </source>
</evidence>
<feature type="domain" description="Recombinase" evidence="5">
    <location>
        <begin position="192"/>
        <end position="339"/>
    </location>
</feature>
<dbReference type="PROSITE" id="PS51737">
    <property type="entry name" value="RECOMBINASE_DNA_BIND"/>
    <property type="match status" value="1"/>
</dbReference>
<dbReference type="CDD" id="cd00338">
    <property type="entry name" value="Ser_Recombinase"/>
    <property type="match status" value="1"/>
</dbReference>
<organism evidence="6 7">
    <name type="scientific">Streptomyces sanyensis</name>
    <dbReference type="NCBI Taxonomy" id="568869"/>
    <lineage>
        <taxon>Bacteria</taxon>
        <taxon>Bacillati</taxon>
        <taxon>Actinomycetota</taxon>
        <taxon>Actinomycetes</taxon>
        <taxon>Kitasatosporales</taxon>
        <taxon>Streptomycetaceae</taxon>
        <taxon>Streptomyces</taxon>
    </lineage>
</organism>
<dbReference type="Pfam" id="PF07508">
    <property type="entry name" value="Recombinase"/>
    <property type="match status" value="1"/>
</dbReference>
<evidence type="ECO:0000256" key="2">
    <source>
        <dbReference type="ARBA" id="ARBA00023172"/>
    </source>
</evidence>
<keyword evidence="1" id="KW-0238">DNA-binding</keyword>
<reference evidence="7" key="1">
    <citation type="journal article" date="2019" name="Int. J. Syst. Evol. Microbiol.">
        <title>The Global Catalogue of Microorganisms (GCM) 10K type strain sequencing project: providing services to taxonomists for standard genome sequencing and annotation.</title>
        <authorList>
            <consortium name="The Broad Institute Genomics Platform"/>
            <consortium name="The Broad Institute Genome Sequencing Center for Infectious Disease"/>
            <person name="Wu L."/>
            <person name="Ma J."/>
        </authorList>
    </citation>
    <scope>NUCLEOTIDE SEQUENCE [LARGE SCALE GENOMIC DNA]</scope>
    <source>
        <strain evidence="7">JCM 18324</strain>
    </source>
</reference>
<dbReference type="PANTHER" id="PTHR30461:SF2">
    <property type="entry name" value="SERINE RECOMBINASE PINE-RELATED"/>
    <property type="match status" value="1"/>
</dbReference>
<dbReference type="InterPro" id="IPR006119">
    <property type="entry name" value="Resolv_N"/>
</dbReference>
<feature type="compositionally biased region" description="Basic and acidic residues" evidence="4">
    <location>
        <begin position="551"/>
        <end position="563"/>
    </location>
</feature>
<dbReference type="InterPro" id="IPR050639">
    <property type="entry name" value="SSR_resolvase"/>
</dbReference>
<dbReference type="Gene3D" id="3.40.50.1390">
    <property type="entry name" value="Resolvase, N-terminal catalytic domain"/>
    <property type="match status" value="1"/>
</dbReference>
<name>A0ABP9AYU9_9ACTN</name>
<dbReference type="InterPro" id="IPR025827">
    <property type="entry name" value="Zn_ribbon_recom_dom"/>
</dbReference>
<keyword evidence="3" id="KW-0175">Coiled coil</keyword>
<evidence type="ECO:0000259" key="5">
    <source>
        <dbReference type="PROSITE" id="PS51737"/>
    </source>
</evidence>
<accession>A0ABP9AYU9</accession>
<dbReference type="Proteomes" id="UP001501147">
    <property type="component" value="Unassembled WGS sequence"/>
</dbReference>
<feature type="region of interest" description="Disordered" evidence="4">
    <location>
        <begin position="1"/>
        <end position="22"/>
    </location>
</feature>
<dbReference type="Pfam" id="PF13408">
    <property type="entry name" value="Zn_ribbon_recom"/>
    <property type="match status" value="1"/>
</dbReference>
<evidence type="ECO:0000313" key="6">
    <source>
        <dbReference type="EMBL" id="GAA4788199.1"/>
    </source>
</evidence>